<feature type="coiled-coil region" evidence="1">
    <location>
        <begin position="36"/>
        <end position="154"/>
    </location>
</feature>
<evidence type="ECO:0000313" key="2">
    <source>
        <dbReference type="EMBL" id="WML91566.1"/>
    </source>
</evidence>
<organism evidence="2 3">
    <name type="scientific">Thiothrix lacustris</name>
    <dbReference type="NCBI Taxonomy" id="525917"/>
    <lineage>
        <taxon>Bacteria</taxon>
        <taxon>Pseudomonadati</taxon>
        <taxon>Pseudomonadota</taxon>
        <taxon>Gammaproteobacteria</taxon>
        <taxon>Thiotrichales</taxon>
        <taxon>Thiotrichaceae</taxon>
        <taxon>Thiothrix</taxon>
    </lineage>
</organism>
<dbReference type="RefSeq" id="WP_308896374.1">
    <property type="nucleotide sequence ID" value="NZ_CP133218.1"/>
</dbReference>
<sequence>MMVVSAIISTFLSACTVSSSKQEDAGLVDTLNNIYNHDYEKSIEAKRSQLETLKNQQDVEKQKLSQTQKEHQLLQEKTEILIPKIDNLDNKKQQLKKSTTVVEQQLNLTSKEKQRLHQEIAKLDKQEQHLTSSNNKQKTSIDTLIKQRDQLRKELEELLR</sequence>
<keyword evidence="1" id="KW-0175">Coiled coil</keyword>
<reference evidence="2 3" key="1">
    <citation type="submission" date="2023-08" db="EMBL/GenBank/DDBJ databases">
        <title>New molecular markers tilS and rpoB for phylogenetic and monitoring studies of the genus Thiothrix biodiversity.</title>
        <authorList>
            <person name="Ravin N.V."/>
            <person name="Smolyakov D."/>
            <person name="Markov N.D."/>
            <person name="Beletsky A.V."/>
            <person name="Mardanov A.V."/>
            <person name="Rudenko T.S."/>
            <person name="Grabovich M.Y."/>
        </authorList>
    </citation>
    <scope>NUCLEOTIDE SEQUENCE [LARGE SCALE GENOMIC DNA]</scope>
    <source>
        <strain evidence="2 3">MK1</strain>
    </source>
</reference>
<evidence type="ECO:0000313" key="3">
    <source>
        <dbReference type="Proteomes" id="UP001236657"/>
    </source>
</evidence>
<dbReference type="Gene3D" id="1.10.287.2610">
    <property type="match status" value="1"/>
</dbReference>
<evidence type="ECO:0008006" key="4">
    <source>
        <dbReference type="Google" id="ProtNLM"/>
    </source>
</evidence>
<proteinExistence type="predicted"/>
<dbReference type="EMBL" id="CP133218">
    <property type="protein sequence ID" value="WML91566.1"/>
    <property type="molecule type" value="Genomic_DNA"/>
</dbReference>
<name>A0ABY9MTS2_9GAMM</name>
<dbReference type="Proteomes" id="UP001236657">
    <property type="component" value="Chromosome"/>
</dbReference>
<accession>A0ABY9MTS2</accession>
<gene>
    <name evidence="2" type="ORF">RCF98_04280</name>
</gene>
<protein>
    <recommendedName>
        <fullName evidence="4">Lipoprotein</fullName>
    </recommendedName>
</protein>
<keyword evidence="3" id="KW-1185">Reference proteome</keyword>
<evidence type="ECO:0000256" key="1">
    <source>
        <dbReference type="SAM" id="Coils"/>
    </source>
</evidence>